<organism evidence="2">
    <name type="scientific">Acidithiobacillus sulfuriphilus</name>
    <dbReference type="NCBI Taxonomy" id="1867749"/>
    <lineage>
        <taxon>Bacteria</taxon>
        <taxon>Pseudomonadati</taxon>
        <taxon>Pseudomonadota</taxon>
        <taxon>Acidithiobacillia</taxon>
        <taxon>Acidithiobacillales</taxon>
        <taxon>Acidithiobacillaceae</taxon>
        <taxon>Acidithiobacillus</taxon>
    </lineage>
</organism>
<protein>
    <submittedName>
        <fullName evidence="2">Uncharacterized protein</fullName>
    </submittedName>
</protein>
<gene>
    <name evidence="2" type="ORF">EC580_06310</name>
</gene>
<sequence length="144" mass="16580">MHDDIDCRRPPLWERRAGMVPAWIYNQASILLHRDAGPVYVPLRYVSVMAILSLREWVFCDFIGGKVAVTVWHHFAPQLRQDLQDAVPCQMDLFNPDSEVILRRLPMEFNQALTVALKKQGEKRRPSAQVIALDGRSRDEKNDG</sequence>
<dbReference type="RefSeq" id="WP_123103285.1">
    <property type="nucleotide sequence ID" value="NZ_CP127527.1"/>
</dbReference>
<name>A0A3M8R6S2_9PROT</name>
<feature type="region of interest" description="Disordered" evidence="1">
    <location>
        <begin position="123"/>
        <end position="144"/>
    </location>
</feature>
<dbReference type="OrthoDB" id="5296242at2"/>
<reference evidence="2" key="1">
    <citation type="submission" date="2018-10" db="EMBL/GenBank/DDBJ databases">
        <title>Acidithiobacillus sulfuriphilus sp. nov.: an extremely acidophilic sulfur-oxidizing chemolithotroph isolated from a neutral pH environment.</title>
        <authorList>
            <person name="Falagan C."/>
            <person name="Moya-Beltran A."/>
            <person name="Quatrini R."/>
            <person name="Johnson D.B."/>
        </authorList>
    </citation>
    <scope>NUCLEOTIDE SEQUENCE [LARGE SCALE GENOMIC DNA]</scope>
    <source>
        <strain evidence="2">CJ-2</strain>
    </source>
</reference>
<accession>A0A3M8R6S2</accession>
<dbReference type="EMBL" id="RIZI01000154">
    <property type="protein sequence ID" value="RNF63791.1"/>
    <property type="molecule type" value="Genomic_DNA"/>
</dbReference>
<proteinExistence type="predicted"/>
<evidence type="ECO:0000313" key="2">
    <source>
        <dbReference type="EMBL" id="RNF63791.1"/>
    </source>
</evidence>
<evidence type="ECO:0000256" key="1">
    <source>
        <dbReference type="SAM" id="MobiDB-lite"/>
    </source>
</evidence>
<dbReference type="AlphaFoldDB" id="A0A3M8R6S2"/>
<feature type="compositionally biased region" description="Basic and acidic residues" evidence="1">
    <location>
        <begin position="135"/>
        <end position="144"/>
    </location>
</feature>
<comment type="caution">
    <text evidence="2">The sequence shown here is derived from an EMBL/GenBank/DDBJ whole genome shotgun (WGS) entry which is preliminary data.</text>
</comment>